<gene>
    <name evidence="1" type="ORF">METZ01_LOCUS251670</name>
</gene>
<proteinExistence type="predicted"/>
<sequence length="63" mass="6948">MNKKSNILILQHIDKLLLITIITLLMGGMVMLASASMPFAEKSFGDPFAYLYKQSSAVFLGII</sequence>
<dbReference type="EMBL" id="UINC01067291">
    <property type="protein sequence ID" value="SVB98816.1"/>
    <property type="molecule type" value="Genomic_DNA"/>
</dbReference>
<feature type="non-terminal residue" evidence="1">
    <location>
        <position position="63"/>
    </location>
</feature>
<reference evidence="1" key="1">
    <citation type="submission" date="2018-05" db="EMBL/GenBank/DDBJ databases">
        <authorList>
            <person name="Lanie J.A."/>
            <person name="Ng W.-L."/>
            <person name="Kazmierczak K.M."/>
            <person name="Andrzejewski T.M."/>
            <person name="Davidsen T.M."/>
            <person name="Wayne K.J."/>
            <person name="Tettelin H."/>
            <person name="Glass J.I."/>
            <person name="Rusch D."/>
            <person name="Podicherti R."/>
            <person name="Tsui H.-C.T."/>
            <person name="Winkler M.E."/>
        </authorList>
    </citation>
    <scope>NUCLEOTIDE SEQUENCE</scope>
</reference>
<protein>
    <recommendedName>
        <fullName evidence="2">Cell division protein FtsW</fullName>
    </recommendedName>
</protein>
<name>A0A382IGQ8_9ZZZZ</name>
<evidence type="ECO:0008006" key="2">
    <source>
        <dbReference type="Google" id="ProtNLM"/>
    </source>
</evidence>
<organism evidence="1">
    <name type="scientific">marine metagenome</name>
    <dbReference type="NCBI Taxonomy" id="408172"/>
    <lineage>
        <taxon>unclassified sequences</taxon>
        <taxon>metagenomes</taxon>
        <taxon>ecological metagenomes</taxon>
    </lineage>
</organism>
<accession>A0A382IGQ8</accession>
<evidence type="ECO:0000313" key="1">
    <source>
        <dbReference type="EMBL" id="SVB98816.1"/>
    </source>
</evidence>
<dbReference type="AlphaFoldDB" id="A0A382IGQ8"/>